<keyword evidence="2 8" id="KW-0812">Transmembrane</keyword>
<feature type="compositionally biased region" description="Low complexity" evidence="7">
    <location>
        <begin position="50"/>
        <end position="64"/>
    </location>
</feature>
<dbReference type="EMBL" id="CAKOGP040001736">
    <property type="protein sequence ID" value="CAJ1947847.1"/>
    <property type="molecule type" value="Genomic_DNA"/>
</dbReference>
<gene>
    <name evidence="9" type="ORF">CYCCA115_LOCUS11338</name>
</gene>
<dbReference type="InterPro" id="IPR046956">
    <property type="entry name" value="RLP23-like"/>
</dbReference>
<dbReference type="Pfam" id="PF00560">
    <property type="entry name" value="LRR_1"/>
    <property type="match status" value="3"/>
</dbReference>
<feature type="region of interest" description="Disordered" evidence="7">
    <location>
        <begin position="1"/>
        <end position="164"/>
    </location>
</feature>
<keyword evidence="10" id="KW-1185">Reference proteome</keyword>
<keyword evidence="3" id="KW-0732">Signal</keyword>
<feature type="region of interest" description="Disordered" evidence="7">
    <location>
        <begin position="536"/>
        <end position="556"/>
    </location>
</feature>
<reference evidence="9" key="1">
    <citation type="submission" date="2023-08" db="EMBL/GenBank/DDBJ databases">
        <authorList>
            <person name="Audoor S."/>
            <person name="Bilcke G."/>
        </authorList>
    </citation>
    <scope>NUCLEOTIDE SEQUENCE</scope>
</reference>
<dbReference type="SUPFAM" id="SSF52058">
    <property type="entry name" value="L domain-like"/>
    <property type="match status" value="1"/>
</dbReference>
<dbReference type="GO" id="GO:0016020">
    <property type="term" value="C:membrane"/>
    <property type="evidence" value="ECO:0007669"/>
    <property type="project" value="UniProtKB-SubCell"/>
</dbReference>
<evidence type="ECO:0000256" key="1">
    <source>
        <dbReference type="ARBA" id="ARBA00004370"/>
    </source>
</evidence>
<keyword evidence="5 8" id="KW-0472">Membrane</keyword>
<dbReference type="InterPro" id="IPR001611">
    <property type="entry name" value="Leu-rich_rpt"/>
</dbReference>
<comment type="subcellular location">
    <subcellularLocation>
        <location evidence="1">Membrane</location>
    </subcellularLocation>
</comment>
<evidence type="ECO:0000256" key="6">
    <source>
        <dbReference type="ARBA" id="ARBA00023180"/>
    </source>
</evidence>
<sequence length="675" mass="73739">MNFHTMDIGKDDTKADPDDWVAFDSEDAYFDPQWDESAQAQAPAPEPEPIEFQQWQPTQPQEPQDMSTPEPSDADPPFDPYSGVSLKKTVSAERTGSALTATTHPETPPRRQKKQAVNHGAPAMPTTIAKNLSSDTDSNSHYLSEDPEQPSFADNENKSKAKPVAKPSRRNCIFCLVLAIILLVIAGALGFIVYMHLFHEVDMVETEVPSTEPSLEPTSLPSSLPSSRPTVDSASPTSFVTPGPTTRPPTSPPSRSPSNVPSASPTDNPSATPSLQPSNTRDELRDLIAKISDGGTVQAINLPGTPQQRAYEWVHNDPAYLEFKERRIVQRFAMAVLYYSTVRSETSKEAMESWMDYDTNECTWFTSWYLNRDACGIDNIIKTLALRNVALTGTIPSELALLTHLNTLVLSDNQLTGSVPEEFGKWASLITLDLNSNFLSGRIPLIQSSPSIPMSLRELSLGSNRITGIVPSSIANLNLTSLDLSENNVQGIIPPALCSTAEQSSQLKLMAVDCDKVTCFCCTQCGANRTRAPVLTPFTPPPSPAPTPRPTQGPTSCVSNIQVSKRCYKVGEPLEISFSNCNPRAGDWIGLYDSESPEQFLMDPLMWHWSCGSKSCQGSPTQGSSTLDASAEGQAFWPLNRGNYKIYLIRNGASFPYQTVATSEEIRVAQSICPD</sequence>
<evidence type="ECO:0008006" key="11">
    <source>
        <dbReference type="Google" id="ProtNLM"/>
    </source>
</evidence>
<evidence type="ECO:0000256" key="7">
    <source>
        <dbReference type="SAM" id="MobiDB-lite"/>
    </source>
</evidence>
<evidence type="ECO:0000313" key="9">
    <source>
        <dbReference type="EMBL" id="CAJ1947847.1"/>
    </source>
</evidence>
<accession>A0AAD2FNX0</accession>
<keyword evidence="4 8" id="KW-1133">Transmembrane helix</keyword>
<proteinExistence type="predicted"/>
<feature type="compositionally biased region" description="Low complexity" evidence="7">
    <location>
        <begin position="209"/>
        <end position="230"/>
    </location>
</feature>
<feature type="compositionally biased region" description="Acidic residues" evidence="7">
    <location>
        <begin position="18"/>
        <end position="29"/>
    </location>
</feature>
<dbReference type="Gene3D" id="3.80.10.10">
    <property type="entry name" value="Ribonuclease Inhibitor"/>
    <property type="match status" value="1"/>
</dbReference>
<evidence type="ECO:0000256" key="4">
    <source>
        <dbReference type="ARBA" id="ARBA00022989"/>
    </source>
</evidence>
<feature type="region of interest" description="Disordered" evidence="7">
    <location>
        <begin position="209"/>
        <end position="280"/>
    </location>
</feature>
<evidence type="ECO:0000256" key="3">
    <source>
        <dbReference type="ARBA" id="ARBA00022729"/>
    </source>
</evidence>
<protein>
    <recommendedName>
        <fullName evidence="11">L domain-like protein</fullName>
    </recommendedName>
</protein>
<feature type="compositionally biased region" description="Polar residues" evidence="7">
    <location>
        <begin position="266"/>
        <end position="279"/>
    </location>
</feature>
<dbReference type="AlphaFoldDB" id="A0AAD2FNX0"/>
<keyword evidence="6" id="KW-0325">Glycoprotein</keyword>
<name>A0AAD2FNX0_9STRA</name>
<dbReference type="InterPro" id="IPR032675">
    <property type="entry name" value="LRR_dom_sf"/>
</dbReference>
<dbReference type="Proteomes" id="UP001295423">
    <property type="component" value="Unassembled WGS sequence"/>
</dbReference>
<evidence type="ECO:0000256" key="8">
    <source>
        <dbReference type="SAM" id="Phobius"/>
    </source>
</evidence>
<evidence type="ECO:0000256" key="5">
    <source>
        <dbReference type="ARBA" id="ARBA00023136"/>
    </source>
</evidence>
<organism evidence="9 10">
    <name type="scientific">Cylindrotheca closterium</name>
    <dbReference type="NCBI Taxonomy" id="2856"/>
    <lineage>
        <taxon>Eukaryota</taxon>
        <taxon>Sar</taxon>
        <taxon>Stramenopiles</taxon>
        <taxon>Ochrophyta</taxon>
        <taxon>Bacillariophyta</taxon>
        <taxon>Bacillariophyceae</taxon>
        <taxon>Bacillariophycidae</taxon>
        <taxon>Bacillariales</taxon>
        <taxon>Bacillariaceae</taxon>
        <taxon>Cylindrotheca</taxon>
    </lineage>
</organism>
<feature type="compositionally biased region" description="Basic and acidic residues" evidence="7">
    <location>
        <begin position="7"/>
        <end position="17"/>
    </location>
</feature>
<feature type="compositionally biased region" description="Low complexity" evidence="7">
    <location>
        <begin position="256"/>
        <end position="265"/>
    </location>
</feature>
<dbReference type="PANTHER" id="PTHR48063">
    <property type="entry name" value="LRR RECEPTOR-LIKE KINASE"/>
    <property type="match status" value="1"/>
</dbReference>
<evidence type="ECO:0000313" key="10">
    <source>
        <dbReference type="Proteomes" id="UP001295423"/>
    </source>
</evidence>
<comment type="caution">
    <text evidence="9">The sequence shown here is derived from an EMBL/GenBank/DDBJ whole genome shotgun (WGS) entry which is preliminary data.</text>
</comment>
<feature type="transmembrane region" description="Helical" evidence="8">
    <location>
        <begin position="172"/>
        <end position="197"/>
    </location>
</feature>
<feature type="compositionally biased region" description="Polar residues" evidence="7">
    <location>
        <begin position="128"/>
        <end position="142"/>
    </location>
</feature>
<feature type="compositionally biased region" description="Polar residues" evidence="7">
    <location>
        <begin position="92"/>
        <end position="105"/>
    </location>
</feature>
<evidence type="ECO:0000256" key="2">
    <source>
        <dbReference type="ARBA" id="ARBA00022692"/>
    </source>
</evidence>
<feature type="compositionally biased region" description="Pro residues" evidence="7">
    <location>
        <begin position="538"/>
        <end position="551"/>
    </location>
</feature>
<feature type="compositionally biased region" description="Pro residues" evidence="7">
    <location>
        <begin position="245"/>
        <end position="255"/>
    </location>
</feature>